<comment type="caution">
    <text evidence="2">The sequence shown here is derived from an EMBL/GenBank/DDBJ whole genome shotgun (WGS) entry which is preliminary data.</text>
</comment>
<dbReference type="CDD" id="cd10439">
    <property type="entry name" value="GIY-YIG_COG3410"/>
    <property type="match status" value="1"/>
</dbReference>
<evidence type="ECO:0000313" key="2">
    <source>
        <dbReference type="EMBL" id="KRL26600.1"/>
    </source>
</evidence>
<dbReference type="InterPro" id="IPR000305">
    <property type="entry name" value="GIY-YIG_endonuc"/>
</dbReference>
<name>A0A0R1PE24_LIMMU</name>
<evidence type="ECO:0000259" key="1">
    <source>
        <dbReference type="PROSITE" id="PS50164"/>
    </source>
</evidence>
<protein>
    <recommendedName>
        <fullName evidence="1">GIY-YIG domain-containing protein</fullName>
    </recommendedName>
</protein>
<dbReference type="Gene3D" id="3.40.50.300">
    <property type="entry name" value="P-loop containing nucleotide triphosphate hydrolases"/>
    <property type="match status" value="1"/>
</dbReference>
<dbReference type="Proteomes" id="UP000050901">
    <property type="component" value="Unassembled WGS sequence"/>
</dbReference>
<proteinExistence type="predicted"/>
<dbReference type="InterPro" id="IPR018647">
    <property type="entry name" value="SLFN_3-like_DNA/RNA_helicase"/>
</dbReference>
<dbReference type="SUPFAM" id="SSF52540">
    <property type="entry name" value="P-loop containing nucleoside triphosphate hydrolases"/>
    <property type="match status" value="1"/>
</dbReference>
<dbReference type="PROSITE" id="PS50164">
    <property type="entry name" value="GIY_YIG"/>
    <property type="match status" value="1"/>
</dbReference>
<sequence length="593" mass="68959">MIMSEQVKDPLIFETSYRKDTAAHLDEEIEKRYPGKYHEQELLTDYPTVYIIDNQGKQSDYKEDYTVYVGETIDIQRRTLEHLDADPETREDWEELRNAKNAHMFVIGHEHFNKSLALDIENRMMQYLSSVDVISKLNNRRENAQRKYYTSEEFIPIFNRIWDKLGENKRYRNLFPPRQLLEKSAIFKASPFNKLTDEQNQAKKKILKTVEQALAKNQTGQLVLVTGEAGAGKTVLMSNIFYELAKQDQLNAVMMVNHPQQVKVYRQIVKKLGVGDDETVVKPTHFINKYDEDHKVDVAFIDEAHLLWTKRNQGYYGHGDNQLLDILQRAKVVLAVYDHKQVLTADEIMENEDWQQIKRLAGDKVIRLKNQMRIAASDETIRWIRDFIDQRRIFPIPQDDKYDLQVFDDPKEMQEAIAKFNAEDHGHGISRMVATFDWEYSSNRKPKDGSDYWCVSEGAWSMPWNLQLKSSQKQQNGVNYDELSWAEQPHTIKEIGSTYTVQGFDLNHVGVVIGPSVKYRDGKVIFDPSASANKKAVQRRTMKDNSKQRFGEQLLHNELNVLLTRGVHGLYLHAVDPQLQAALKRAALGQRHN</sequence>
<evidence type="ECO:0000313" key="3">
    <source>
        <dbReference type="Proteomes" id="UP000050901"/>
    </source>
</evidence>
<feature type="domain" description="GIY-YIG" evidence="1">
    <location>
        <begin position="45"/>
        <end position="140"/>
    </location>
</feature>
<dbReference type="EMBL" id="AZEQ01000003">
    <property type="protein sequence ID" value="KRL26600.1"/>
    <property type="molecule type" value="Genomic_DNA"/>
</dbReference>
<dbReference type="InterPro" id="IPR027417">
    <property type="entry name" value="P-loop_NTPase"/>
</dbReference>
<organism evidence="2 3">
    <name type="scientific">Limosilactobacillus mucosae DSM 13345</name>
    <dbReference type="NCBI Taxonomy" id="1423771"/>
    <lineage>
        <taxon>Bacteria</taxon>
        <taxon>Bacillati</taxon>
        <taxon>Bacillota</taxon>
        <taxon>Bacilli</taxon>
        <taxon>Lactobacillales</taxon>
        <taxon>Lactobacillaceae</taxon>
        <taxon>Limosilactobacillus</taxon>
    </lineage>
</organism>
<dbReference type="AlphaFoldDB" id="A0A0R1PE24"/>
<accession>A0A0R1PE24</accession>
<reference evidence="2 3" key="1">
    <citation type="journal article" date="2015" name="Genome Announc.">
        <title>Expanding the biotechnology potential of lactobacilli through comparative genomics of 213 strains and associated genera.</title>
        <authorList>
            <person name="Sun Z."/>
            <person name="Harris H.M."/>
            <person name="McCann A."/>
            <person name="Guo C."/>
            <person name="Argimon S."/>
            <person name="Zhang W."/>
            <person name="Yang X."/>
            <person name="Jeffery I.B."/>
            <person name="Cooney J.C."/>
            <person name="Kagawa T.F."/>
            <person name="Liu W."/>
            <person name="Song Y."/>
            <person name="Salvetti E."/>
            <person name="Wrobel A."/>
            <person name="Rasinkangas P."/>
            <person name="Parkhill J."/>
            <person name="Rea M.C."/>
            <person name="O'Sullivan O."/>
            <person name="Ritari J."/>
            <person name="Douillard F.P."/>
            <person name="Paul Ross R."/>
            <person name="Yang R."/>
            <person name="Briner A.E."/>
            <person name="Felis G.E."/>
            <person name="de Vos W.M."/>
            <person name="Barrangou R."/>
            <person name="Klaenhammer T.R."/>
            <person name="Caufield P.W."/>
            <person name="Cui Y."/>
            <person name="Zhang H."/>
            <person name="O'Toole P.W."/>
        </authorList>
    </citation>
    <scope>NUCLEOTIDE SEQUENCE [LARGE SCALE GENOMIC DNA]</scope>
    <source>
        <strain evidence="2 3">DSM 13345</strain>
    </source>
</reference>
<gene>
    <name evidence="2" type="ORF">FC47_GL001262</name>
</gene>
<dbReference type="PATRIC" id="fig|1423771.3.peg.1276"/>
<dbReference type="Pfam" id="PF09848">
    <property type="entry name" value="SLFN-g3_helicase"/>
    <property type="match status" value="1"/>
</dbReference>